<evidence type="ECO:0000313" key="2">
    <source>
        <dbReference type="Proteomes" id="UP000061468"/>
    </source>
</evidence>
<dbReference type="AlphaFoldDB" id="A0AAC8XNQ9"/>
<dbReference type="RefSeq" id="WP_015068562.1">
    <property type="nucleotide sequence ID" value="NZ_CAKMLI010000020.1"/>
</dbReference>
<reference evidence="1 2" key="1">
    <citation type="submission" date="2015-12" db="EMBL/GenBank/DDBJ databases">
        <title>Intraspecies pangenome expansion in the marine bacterium Alteromonas.</title>
        <authorList>
            <person name="Lopez-Perez M."/>
            <person name="Rodriguez-Valera F."/>
        </authorList>
    </citation>
    <scope>NUCLEOTIDE SEQUENCE [LARGE SCALE GENOMIC DNA]</scope>
    <source>
        <strain evidence="1 2">UM8</strain>
        <plasmid evidence="1 2">pAMEDUM8_300</plasmid>
    </source>
</reference>
<accession>A0AAC8XNQ9</accession>
<protein>
    <submittedName>
        <fullName evidence="1">Uncharacterized protein</fullName>
    </submittedName>
</protein>
<evidence type="ECO:0000313" key="1">
    <source>
        <dbReference type="EMBL" id="AMJ80745.1"/>
    </source>
</evidence>
<proteinExistence type="predicted"/>
<gene>
    <name evidence="1" type="ORF">AV942_20390</name>
</gene>
<organism evidence="1 2">
    <name type="scientific">Alteromonas mediterranea</name>
    <dbReference type="NCBI Taxonomy" id="314275"/>
    <lineage>
        <taxon>Bacteria</taxon>
        <taxon>Pseudomonadati</taxon>
        <taxon>Pseudomonadota</taxon>
        <taxon>Gammaproteobacteria</taxon>
        <taxon>Alteromonadales</taxon>
        <taxon>Alteromonadaceae</taxon>
        <taxon>Alteromonas/Salinimonas group</taxon>
        <taxon>Alteromonas</taxon>
    </lineage>
</organism>
<sequence>MQKHISKPSVMARFGIEKCNYSEYGHINVNFNIVETADYQSAPKFAHYDFDLPKTLHGISGLTIQSQTSAEALINGGNQRIYGYQLHLSTNQPALDQDLFSSIKAGQRFKKKLDALVEREGYAKDFATYLGYMMRVMNVKYISFESYSEKHHNRRWMNYKISEVPDLVEKCISELAEYAKWNIDTDKAA</sequence>
<geneLocation type="plasmid" evidence="1 2">
    <name>pAMEDUM8_300</name>
</geneLocation>
<name>A0AAC8XNQ9_9ALTE</name>
<keyword evidence="1" id="KW-0614">Plasmid</keyword>
<dbReference type="Proteomes" id="UP000061468">
    <property type="component" value="Plasmid pAMEDUM8_300"/>
</dbReference>
<dbReference type="EMBL" id="CP013929">
    <property type="protein sequence ID" value="AMJ80745.1"/>
    <property type="molecule type" value="Genomic_DNA"/>
</dbReference>